<reference evidence="2 3" key="1">
    <citation type="submission" date="2018-06" db="EMBL/GenBank/DDBJ databases">
        <authorList>
            <consortium name="Pathogen Informatics"/>
            <person name="Doyle S."/>
        </authorList>
    </citation>
    <scope>NUCLEOTIDE SEQUENCE [LARGE SCALE GENOMIC DNA]</scope>
    <source>
        <strain evidence="2 3">NCTC11685</strain>
    </source>
</reference>
<dbReference type="Proteomes" id="UP000254863">
    <property type="component" value="Unassembled WGS sequence"/>
</dbReference>
<dbReference type="Pfam" id="PF00171">
    <property type="entry name" value="Aldedh"/>
    <property type="match status" value="1"/>
</dbReference>
<evidence type="ECO:0000313" key="2">
    <source>
        <dbReference type="EMBL" id="STW80725.1"/>
    </source>
</evidence>
<protein>
    <submittedName>
        <fullName evidence="2">Methylmalonate-semialdehyde dehydrogenase</fullName>
    </submittedName>
</protein>
<evidence type="ECO:0000259" key="1">
    <source>
        <dbReference type="Pfam" id="PF00171"/>
    </source>
</evidence>
<feature type="domain" description="Aldehyde dehydrogenase" evidence="1">
    <location>
        <begin position="25"/>
        <end position="69"/>
    </location>
</feature>
<gene>
    <name evidence="2" type="ORF">NCTC11685_08092</name>
</gene>
<accession>A0A7H4PQQ2</accession>
<sequence length="70" mass="7776">MRQLTVPQRGLSTPRLAARANAAWRCRFVVVQEEIADKLIAAVVEKAKQLKIGPGYLRDTDMGPVISKRS</sequence>
<dbReference type="AlphaFoldDB" id="A0A7H4PQQ2"/>
<dbReference type="Gene3D" id="3.40.309.10">
    <property type="entry name" value="Aldehyde Dehydrogenase, Chain A, domain 2"/>
    <property type="match status" value="1"/>
</dbReference>
<dbReference type="InterPro" id="IPR016163">
    <property type="entry name" value="Ald_DH_C"/>
</dbReference>
<dbReference type="InterPro" id="IPR015590">
    <property type="entry name" value="Aldehyde_DH_dom"/>
</dbReference>
<dbReference type="EMBL" id="UGMS01000006">
    <property type="protein sequence ID" value="STW80725.1"/>
    <property type="molecule type" value="Genomic_DNA"/>
</dbReference>
<comment type="caution">
    <text evidence="2">The sequence shown here is derived from an EMBL/GenBank/DDBJ whole genome shotgun (WGS) entry which is preliminary data.</text>
</comment>
<name>A0A7H4PQQ2_9ENTR</name>
<evidence type="ECO:0000313" key="3">
    <source>
        <dbReference type="Proteomes" id="UP000254863"/>
    </source>
</evidence>
<organism evidence="2 3">
    <name type="scientific">Klebsiella michiganensis</name>
    <dbReference type="NCBI Taxonomy" id="1134687"/>
    <lineage>
        <taxon>Bacteria</taxon>
        <taxon>Pseudomonadati</taxon>
        <taxon>Pseudomonadota</taxon>
        <taxon>Gammaproteobacteria</taxon>
        <taxon>Enterobacterales</taxon>
        <taxon>Enterobacteriaceae</taxon>
        <taxon>Klebsiella/Raoultella group</taxon>
        <taxon>Klebsiella</taxon>
    </lineage>
</organism>
<dbReference type="SUPFAM" id="SSF53720">
    <property type="entry name" value="ALDH-like"/>
    <property type="match status" value="1"/>
</dbReference>
<dbReference type="InterPro" id="IPR016161">
    <property type="entry name" value="Ald_DH/histidinol_DH"/>
</dbReference>
<proteinExistence type="predicted"/>
<dbReference type="GO" id="GO:0016620">
    <property type="term" value="F:oxidoreductase activity, acting on the aldehyde or oxo group of donors, NAD or NADP as acceptor"/>
    <property type="evidence" value="ECO:0007669"/>
    <property type="project" value="InterPro"/>
</dbReference>